<dbReference type="InterPro" id="IPR036412">
    <property type="entry name" value="HAD-like_sf"/>
</dbReference>
<name>A0A0M0I4W2_9VIBR</name>
<comment type="caution">
    <text evidence="2">The sequence shown here is derived from an EMBL/GenBank/DDBJ whole genome shotgun (WGS) entry which is preliminary data.</text>
</comment>
<dbReference type="SFLD" id="SFLDG01129">
    <property type="entry name" value="C1.5:_HAD__Beta-PGM__Phosphata"/>
    <property type="match status" value="1"/>
</dbReference>
<accession>A0A0M0I4W2</accession>
<evidence type="ECO:0000313" key="3">
    <source>
        <dbReference type="Proteomes" id="UP000037530"/>
    </source>
</evidence>
<evidence type="ECO:0000256" key="1">
    <source>
        <dbReference type="ARBA" id="ARBA00006171"/>
    </source>
</evidence>
<dbReference type="InterPro" id="IPR006439">
    <property type="entry name" value="HAD-SF_hydro_IA"/>
</dbReference>
<dbReference type="InterPro" id="IPR010976">
    <property type="entry name" value="B-phosphoglucomutase_hydrolase"/>
</dbReference>
<dbReference type="SUPFAM" id="SSF56784">
    <property type="entry name" value="HAD-like"/>
    <property type="match status" value="1"/>
</dbReference>
<dbReference type="Gene3D" id="1.10.150.240">
    <property type="entry name" value="Putative phosphatase, domain 2"/>
    <property type="match status" value="1"/>
</dbReference>
<sequence>MLEIVSTYQGLIFDMDGTLIDTMPAHMQAWTKTAEHFNFPCQVEWLHSLGGMPSFKIADQINQKYGMNLDPQAVSRFKMAAFASLEEHGEPIQCTNDVLDYFYGKRKLAVGTGSHRDGAMRILNKANLIDKLDAIVTATDVENHKPSPDTFLQAASLLSLAPSQCVVFEDTELGKQAAHAGGMDCIMVEGDKLVFYPVNNVSN</sequence>
<dbReference type="GO" id="GO:0050308">
    <property type="term" value="F:sugar-phosphatase activity"/>
    <property type="evidence" value="ECO:0007669"/>
    <property type="project" value="TreeGrafter"/>
</dbReference>
<dbReference type="NCBIfam" id="TIGR01509">
    <property type="entry name" value="HAD-SF-IA-v3"/>
    <property type="match status" value="1"/>
</dbReference>
<dbReference type="PANTHER" id="PTHR43481">
    <property type="entry name" value="FRUCTOSE-1-PHOSPHATE PHOSPHATASE"/>
    <property type="match status" value="1"/>
</dbReference>
<dbReference type="Proteomes" id="UP000037530">
    <property type="component" value="Unassembled WGS sequence"/>
</dbReference>
<dbReference type="OrthoDB" id="9782449at2"/>
<dbReference type="RefSeq" id="WP_053407606.1">
    <property type="nucleotide sequence ID" value="NZ_DAIPHI010000015.1"/>
</dbReference>
<dbReference type="InterPro" id="IPR023198">
    <property type="entry name" value="PGP-like_dom2"/>
</dbReference>
<gene>
    <name evidence="2" type="ORF">AKJ31_03060</name>
</gene>
<evidence type="ECO:0000313" key="2">
    <source>
        <dbReference type="EMBL" id="KOO09350.1"/>
    </source>
</evidence>
<protein>
    <submittedName>
        <fullName evidence="2">Carotenoid dehydrogenase</fullName>
    </submittedName>
</protein>
<dbReference type="Pfam" id="PF13419">
    <property type="entry name" value="HAD_2"/>
    <property type="match status" value="1"/>
</dbReference>
<dbReference type="Gene3D" id="3.40.50.1000">
    <property type="entry name" value="HAD superfamily/HAD-like"/>
    <property type="match status" value="1"/>
</dbReference>
<dbReference type="NCBIfam" id="TIGR02009">
    <property type="entry name" value="PGMB-YQAB-SF"/>
    <property type="match status" value="1"/>
</dbReference>
<dbReference type="AlphaFoldDB" id="A0A0M0I4W2"/>
<dbReference type="InterPro" id="IPR041492">
    <property type="entry name" value="HAD_2"/>
</dbReference>
<dbReference type="PATRIC" id="fig|171383.3.peg.625"/>
<dbReference type="EMBL" id="LHPI01000001">
    <property type="protein sequence ID" value="KOO09350.1"/>
    <property type="molecule type" value="Genomic_DNA"/>
</dbReference>
<dbReference type="SFLD" id="SFLDS00003">
    <property type="entry name" value="Haloacid_Dehalogenase"/>
    <property type="match status" value="1"/>
</dbReference>
<proteinExistence type="inferred from homology"/>
<comment type="similarity">
    <text evidence="1">Belongs to the HAD-like hydrolase superfamily. CbbY/CbbZ/Gph/YieH family.</text>
</comment>
<dbReference type="PANTHER" id="PTHR43481:SF4">
    <property type="entry name" value="GLYCEROL-1-PHOSPHATE PHOSPHOHYDROLASE 1-RELATED"/>
    <property type="match status" value="1"/>
</dbReference>
<dbReference type="InterPro" id="IPR023214">
    <property type="entry name" value="HAD_sf"/>
</dbReference>
<keyword evidence="3" id="KW-1185">Reference proteome</keyword>
<dbReference type="InterPro" id="IPR051806">
    <property type="entry name" value="HAD-like_SPP"/>
</dbReference>
<dbReference type="CDD" id="cd07505">
    <property type="entry name" value="HAD_BPGM-like"/>
    <property type="match status" value="1"/>
</dbReference>
<organism evidence="2 3">
    <name type="scientific">Vibrio hepatarius</name>
    <dbReference type="NCBI Taxonomy" id="171383"/>
    <lineage>
        <taxon>Bacteria</taxon>
        <taxon>Pseudomonadati</taxon>
        <taxon>Pseudomonadota</taxon>
        <taxon>Gammaproteobacteria</taxon>
        <taxon>Vibrionales</taxon>
        <taxon>Vibrionaceae</taxon>
        <taxon>Vibrio</taxon>
        <taxon>Vibrio oreintalis group</taxon>
    </lineage>
</organism>
<dbReference type="STRING" id="171383.AKJ31_03060"/>
<reference evidence="3" key="1">
    <citation type="submission" date="2015-08" db="EMBL/GenBank/DDBJ databases">
        <title>Vibrio galatheae sp. nov., a novel member of the Vibrionaceae family isolated from the Solomon Islands.</title>
        <authorList>
            <person name="Giubergia S."/>
            <person name="Machado H."/>
            <person name="Mateiu R.V."/>
            <person name="Gram L."/>
        </authorList>
    </citation>
    <scope>NUCLEOTIDE SEQUENCE [LARGE SCALE GENOMIC DNA]</scope>
    <source>
        <strain evidence="3">DSM 19134</strain>
    </source>
</reference>